<keyword evidence="6" id="KW-0418">Kinase</keyword>
<dbReference type="PANTHER" id="PTHR43065:SF10">
    <property type="entry name" value="PEROXIDE STRESS-ACTIVATED HISTIDINE KINASE MAK3"/>
    <property type="match status" value="1"/>
</dbReference>
<evidence type="ECO:0000256" key="3">
    <source>
        <dbReference type="ARBA" id="ARBA00022553"/>
    </source>
</evidence>
<evidence type="ECO:0000313" key="11">
    <source>
        <dbReference type="Proteomes" id="UP000268469"/>
    </source>
</evidence>
<protein>
    <recommendedName>
        <fullName evidence="2">histidine kinase</fullName>
        <ecNumber evidence="2">2.7.13.3</ecNumber>
    </recommendedName>
</protein>
<dbReference type="EC" id="2.7.13.3" evidence="2"/>
<dbReference type="Pfam" id="PF02518">
    <property type="entry name" value="HATPase_c"/>
    <property type="match status" value="1"/>
</dbReference>
<keyword evidence="7" id="KW-0067">ATP-binding</keyword>
<dbReference type="PRINTS" id="PR00344">
    <property type="entry name" value="BCTRLSENSOR"/>
</dbReference>
<dbReference type="InterPro" id="IPR003594">
    <property type="entry name" value="HATPase_dom"/>
</dbReference>
<evidence type="ECO:0000256" key="6">
    <source>
        <dbReference type="ARBA" id="ARBA00022777"/>
    </source>
</evidence>
<dbReference type="Proteomes" id="UP000268469">
    <property type="component" value="Unassembled WGS sequence"/>
</dbReference>
<evidence type="ECO:0000256" key="2">
    <source>
        <dbReference type="ARBA" id="ARBA00012438"/>
    </source>
</evidence>
<evidence type="ECO:0000256" key="7">
    <source>
        <dbReference type="ARBA" id="ARBA00022840"/>
    </source>
</evidence>
<dbReference type="CDD" id="cd00075">
    <property type="entry name" value="HATPase"/>
    <property type="match status" value="1"/>
</dbReference>
<evidence type="ECO:0000256" key="8">
    <source>
        <dbReference type="ARBA" id="ARBA00023012"/>
    </source>
</evidence>
<dbReference type="GO" id="GO:0004673">
    <property type="term" value="F:protein histidine kinase activity"/>
    <property type="evidence" value="ECO:0007669"/>
    <property type="project" value="UniProtKB-EC"/>
</dbReference>
<keyword evidence="4" id="KW-0808">Transferase</keyword>
<dbReference type="InterPro" id="IPR036890">
    <property type="entry name" value="HATPase_C_sf"/>
</dbReference>
<proteinExistence type="predicted"/>
<evidence type="ECO:0000256" key="1">
    <source>
        <dbReference type="ARBA" id="ARBA00000085"/>
    </source>
</evidence>
<reference evidence="10 11" key="1">
    <citation type="submission" date="2018-06" db="EMBL/GenBank/DDBJ databases">
        <title>Extensive metabolic versatility and redundancy in microbially diverse, dynamic hydrothermal sediments.</title>
        <authorList>
            <person name="Dombrowski N."/>
            <person name="Teske A."/>
            <person name="Baker B.J."/>
        </authorList>
    </citation>
    <scope>NUCLEOTIDE SEQUENCE [LARGE SCALE GENOMIC DNA]</scope>
    <source>
        <strain evidence="10">B36_G15</strain>
    </source>
</reference>
<comment type="caution">
    <text evidence="10">The sequence shown here is derived from an EMBL/GenBank/DDBJ whole genome shotgun (WGS) entry which is preliminary data.</text>
</comment>
<dbReference type="SUPFAM" id="SSF55874">
    <property type="entry name" value="ATPase domain of HSP90 chaperone/DNA topoisomerase II/histidine kinase"/>
    <property type="match status" value="1"/>
</dbReference>
<evidence type="ECO:0000259" key="9">
    <source>
        <dbReference type="PROSITE" id="PS50109"/>
    </source>
</evidence>
<dbReference type="PROSITE" id="PS50109">
    <property type="entry name" value="HIS_KIN"/>
    <property type="match status" value="1"/>
</dbReference>
<dbReference type="GO" id="GO:0000160">
    <property type="term" value="P:phosphorelay signal transduction system"/>
    <property type="evidence" value="ECO:0007669"/>
    <property type="project" value="UniProtKB-KW"/>
</dbReference>
<gene>
    <name evidence="10" type="ORF">DRP53_09095</name>
</gene>
<sequence length="201" mass="22426">MIVTKMATIVSHELKNSLSTIMGLIRSGGVEEKKLNHEIKRMLEFLDRISLFTRPIKVKNELICLNYLILDVLQDFRTATETVLEFNSSDELRITTDPVILEHILKNIIKNSIDALDGRGKIQIDLEKKPEKVSISIADDGPGIPPEDLKKIFQPFYTTKPDGTGLGLAIVKRFSEAIGAEVSVSSKPGRGTRFILELPNV</sequence>
<evidence type="ECO:0000256" key="5">
    <source>
        <dbReference type="ARBA" id="ARBA00022741"/>
    </source>
</evidence>
<dbReference type="GO" id="GO:0005524">
    <property type="term" value="F:ATP binding"/>
    <property type="evidence" value="ECO:0007669"/>
    <property type="project" value="UniProtKB-KW"/>
</dbReference>
<dbReference type="InterPro" id="IPR004358">
    <property type="entry name" value="Sig_transdc_His_kin-like_C"/>
</dbReference>
<dbReference type="EMBL" id="QNBE01000103">
    <property type="protein sequence ID" value="RKX69152.1"/>
    <property type="molecule type" value="Genomic_DNA"/>
</dbReference>
<evidence type="ECO:0000256" key="4">
    <source>
        <dbReference type="ARBA" id="ARBA00022679"/>
    </source>
</evidence>
<organism evidence="10 11">
    <name type="scientific">candidate division WOR-3 bacterium</name>
    <dbReference type="NCBI Taxonomy" id="2052148"/>
    <lineage>
        <taxon>Bacteria</taxon>
        <taxon>Bacteria division WOR-3</taxon>
    </lineage>
</organism>
<feature type="domain" description="Histidine kinase" evidence="9">
    <location>
        <begin position="9"/>
        <end position="201"/>
    </location>
</feature>
<name>A0A660SF32_UNCW3</name>
<dbReference type="AlphaFoldDB" id="A0A660SF32"/>
<keyword evidence="3" id="KW-0597">Phosphoprotein</keyword>
<keyword evidence="5" id="KW-0547">Nucleotide-binding</keyword>
<comment type="catalytic activity">
    <reaction evidence="1">
        <text>ATP + protein L-histidine = ADP + protein N-phospho-L-histidine.</text>
        <dbReference type="EC" id="2.7.13.3"/>
    </reaction>
</comment>
<dbReference type="PANTHER" id="PTHR43065">
    <property type="entry name" value="SENSOR HISTIDINE KINASE"/>
    <property type="match status" value="1"/>
</dbReference>
<evidence type="ECO:0000313" key="10">
    <source>
        <dbReference type="EMBL" id="RKX69152.1"/>
    </source>
</evidence>
<keyword evidence="8" id="KW-0902">Two-component regulatory system</keyword>
<dbReference type="InterPro" id="IPR005467">
    <property type="entry name" value="His_kinase_dom"/>
</dbReference>
<dbReference type="SMART" id="SM00387">
    <property type="entry name" value="HATPase_c"/>
    <property type="match status" value="1"/>
</dbReference>
<dbReference type="Gene3D" id="3.30.565.10">
    <property type="entry name" value="Histidine kinase-like ATPase, C-terminal domain"/>
    <property type="match status" value="1"/>
</dbReference>
<accession>A0A660SF32</accession>